<evidence type="ECO:0000256" key="9">
    <source>
        <dbReference type="PIRSR" id="PIRSR001415-1"/>
    </source>
</evidence>
<evidence type="ECO:0000256" key="14">
    <source>
        <dbReference type="RuleBase" id="RU004161"/>
    </source>
</evidence>
<sequence length="319" mass="35838">MQAVRLRRLREKEFIRDWVSETALHPKHIILPYFVIEGRNIKKEIRSMPGVYQLSIDNVLKDLKEAYGIKAILLFGVPKTKDAIGSESYKKNGVVQKAIKAIKKKCKDLIIMTDVCLCGYTSHGHCGIVRGKRIDNDETLKILAKIALSHAEAGADFVAPSAMMDGQVKAIRHALDKKGFRDVGILAYSAKYASNFYGPFREALDSVPQFGDRKSYQMDFRNAEEALREIKQDIDEGADIVMIKPALAYLDIIHRAKEKFNIPIAAYNVSGEYSMIKEASGGDKTRERNLAIEVLTSIKRSGADFIISYFGKEVGKWLC</sequence>
<evidence type="ECO:0000256" key="11">
    <source>
        <dbReference type="PIRSR" id="PIRSR001415-3"/>
    </source>
</evidence>
<dbReference type="AlphaFoldDB" id="A0A2J0LGW3"/>
<evidence type="ECO:0000313" key="15">
    <source>
        <dbReference type="EMBL" id="PIW67061.1"/>
    </source>
</evidence>
<dbReference type="GO" id="GO:0005829">
    <property type="term" value="C:cytosol"/>
    <property type="evidence" value="ECO:0007669"/>
    <property type="project" value="TreeGrafter"/>
</dbReference>
<keyword evidence="11" id="KW-0479">Metal-binding</keyword>
<gene>
    <name evidence="15" type="ORF">COW11_00110</name>
</gene>
<dbReference type="InterPro" id="IPR001731">
    <property type="entry name" value="ALAD"/>
</dbReference>
<dbReference type="PIRSF" id="PIRSF001415">
    <property type="entry name" value="Porphbilin_synth"/>
    <property type="match status" value="1"/>
</dbReference>
<evidence type="ECO:0000313" key="16">
    <source>
        <dbReference type="Proteomes" id="UP000231267"/>
    </source>
</evidence>
<keyword evidence="11" id="KW-0862">Zinc</keyword>
<evidence type="ECO:0000256" key="13">
    <source>
        <dbReference type="RuleBase" id="RU000515"/>
    </source>
</evidence>
<proteinExistence type="inferred from homology"/>
<comment type="caution">
    <text evidence="15">The sequence shown here is derived from an EMBL/GenBank/DDBJ whole genome shotgun (WGS) entry which is preliminary data.</text>
</comment>
<dbReference type="SMART" id="SM01004">
    <property type="entry name" value="ALAD"/>
    <property type="match status" value="1"/>
</dbReference>
<evidence type="ECO:0000256" key="12">
    <source>
        <dbReference type="PIRSR" id="PIRSR001415-5"/>
    </source>
</evidence>
<feature type="binding site" evidence="10">
    <location>
        <position position="309"/>
    </location>
    <ligand>
        <name>5-aminolevulinate</name>
        <dbReference type="ChEBI" id="CHEBI:356416"/>
        <label>2</label>
    </ligand>
</feature>
<dbReference type="GO" id="GO:0006782">
    <property type="term" value="P:protoporphyrinogen IX biosynthetic process"/>
    <property type="evidence" value="ECO:0007669"/>
    <property type="project" value="UniProtKB-UniPathway"/>
</dbReference>
<keyword evidence="6 13" id="KW-0456">Lyase</keyword>
<feature type="binding site" evidence="11">
    <location>
        <position position="116"/>
    </location>
    <ligand>
        <name>Zn(2+)</name>
        <dbReference type="ChEBI" id="CHEBI:29105"/>
        <note>catalytic</note>
    </ligand>
</feature>
<dbReference type="PRINTS" id="PR00144">
    <property type="entry name" value="DALDHYDRTASE"/>
</dbReference>
<evidence type="ECO:0000256" key="6">
    <source>
        <dbReference type="ARBA" id="ARBA00023239"/>
    </source>
</evidence>
<dbReference type="NCBIfam" id="NF006762">
    <property type="entry name" value="PRK09283.1"/>
    <property type="match status" value="1"/>
</dbReference>
<feature type="active site" description="Schiff-base intermediate with substrate" evidence="9">
    <location>
        <position position="244"/>
    </location>
</feature>
<organism evidence="15 16">
    <name type="scientific">Candidatus Taenaricola geysiri</name>
    <dbReference type="NCBI Taxonomy" id="1974752"/>
    <lineage>
        <taxon>Bacteria</taxon>
        <taxon>Pseudomonadati</taxon>
        <taxon>Candidatus Omnitrophota</taxon>
        <taxon>Candidatus Taenaricola</taxon>
    </lineage>
</organism>
<dbReference type="GO" id="GO:0004655">
    <property type="term" value="F:porphobilinogen synthase activity"/>
    <property type="evidence" value="ECO:0007669"/>
    <property type="project" value="UniProtKB-EC"/>
</dbReference>
<feature type="binding site" evidence="11">
    <location>
        <position position="118"/>
    </location>
    <ligand>
        <name>Zn(2+)</name>
        <dbReference type="ChEBI" id="CHEBI:29105"/>
        <note>catalytic</note>
    </ligand>
</feature>
<reference evidence="15 16" key="1">
    <citation type="submission" date="2017-09" db="EMBL/GenBank/DDBJ databases">
        <title>Depth-based differentiation of microbial function through sediment-hosted aquifers and enrichment of novel symbionts in the deep terrestrial subsurface.</title>
        <authorList>
            <person name="Probst A.J."/>
            <person name="Ladd B."/>
            <person name="Jarett J.K."/>
            <person name="Geller-Mcgrath D.E."/>
            <person name="Sieber C.M."/>
            <person name="Emerson J.B."/>
            <person name="Anantharaman K."/>
            <person name="Thomas B.C."/>
            <person name="Malmstrom R."/>
            <person name="Stieglmeier M."/>
            <person name="Klingl A."/>
            <person name="Woyke T."/>
            <person name="Ryan C.M."/>
            <person name="Banfield J.F."/>
        </authorList>
    </citation>
    <scope>NUCLEOTIDE SEQUENCE [LARGE SCALE GENOMIC DNA]</scope>
    <source>
        <strain evidence="15">CG12_big_fil_rev_8_21_14_0_65_43_15</strain>
    </source>
</reference>
<evidence type="ECO:0000256" key="1">
    <source>
        <dbReference type="ARBA" id="ARBA00004694"/>
    </source>
</evidence>
<feature type="binding site" evidence="12">
    <location>
        <position position="229"/>
    </location>
    <ligand>
        <name>Mg(2+)</name>
        <dbReference type="ChEBI" id="CHEBI:18420"/>
    </ligand>
</feature>
<dbReference type="UniPathway" id="UPA00251">
    <property type="reaction ID" value="UER00318"/>
</dbReference>
<evidence type="ECO:0000256" key="8">
    <source>
        <dbReference type="ARBA" id="ARBA00047651"/>
    </source>
</evidence>
<dbReference type="EMBL" id="PFGP01000001">
    <property type="protein sequence ID" value="PIW67061.1"/>
    <property type="molecule type" value="Genomic_DNA"/>
</dbReference>
<keyword evidence="7 13" id="KW-0627">Porphyrin biosynthesis</keyword>
<comment type="subunit">
    <text evidence="13">Homooctamer.</text>
</comment>
<dbReference type="InterPro" id="IPR013785">
    <property type="entry name" value="Aldolase_TIM"/>
</dbReference>
<dbReference type="Gene3D" id="3.20.20.70">
    <property type="entry name" value="Aldolase class I"/>
    <property type="match status" value="1"/>
</dbReference>
<accession>A0A2J0LGW3</accession>
<evidence type="ECO:0000256" key="7">
    <source>
        <dbReference type="ARBA" id="ARBA00023244"/>
    </source>
</evidence>
<dbReference type="Proteomes" id="UP000231267">
    <property type="component" value="Unassembled WGS sequence"/>
</dbReference>
<feature type="active site" description="Schiff-base intermediate with substrate" evidence="9">
    <location>
        <position position="191"/>
    </location>
</feature>
<comment type="similarity">
    <text evidence="2 14">Belongs to the ALAD family.</text>
</comment>
<evidence type="ECO:0000256" key="2">
    <source>
        <dbReference type="ARBA" id="ARBA00008055"/>
    </source>
</evidence>
<evidence type="ECO:0000256" key="10">
    <source>
        <dbReference type="PIRSR" id="PIRSR001415-2"/>
    </source>
</evidence>
<feature type="binding site" evidence="10">
    <location>
        <position position="270"/>
    </location>
    <ligand>
        <name>5-aminolevulinate</name>
        <dbReference type="ChEBI" id="CHEBI:356416"/>
        <label>2</label>
    </ligand>
</feature>
<keyword evidence="5" id="KW-0350">Heme biosynthesis</keyword>
<evidence type="ECO:0000256" key="4">
    <source>
        <dbReference type="ARBA" id="ARBA00020771"/>
    </source>
</evidence>
<feature type="binding site" evidence="10">
    <location>
        <position position="201"/>
    </location>
    <ligand>
        <name>5-aminolevulinate</name>
        <dbReference type="ChEBI" id="CHEBI:356416"/>
        <label>1</label>
    </ligand>
</feature>
<comment type="pathway">
    <text evidence="1">Porphyrin-containing compound metabolism; protoporphyrin-IX biosynthesis; coproporphyrinogen-III from 5-aminolevulinate: step 1/4.</text>
</comment>
<dbReference type="CDD" id="cd00384">
    <property type="entry name" value="ALAD_PBGS"/>
    <property type="match status" value="1"/>
</dbReference>
<dbReference type="PANTHER" id="PTHR11458:SF0">
    <property type="entry name" value="DELTA-AMINOLEVULINIC ACID DEHYDRATASE"/>
    <property type="match status" value="1"/>
</dbReference>
<dbReference type="Pfam" id="PF00490">
    <property type="entry name" value="ALAD"/>
    <property type="match status" value="1"/>
</dbReference>
<name>A0A2J0LGW3_9BACT</name>
<evidence type="ECO:0000256" key="3">
    <source>
        <dbReference type="ARBA" id="ARBA00012053"/>
    </source>
</evidence>
<feature type="binding site" evidence="10">
    <location>
        <position position="213"/>
    </location>
    <ligand>
        <name>5-aminolevulinate</name>
        <dbReference type="ChEBI" id="CHEBI:356416"/>
        <label>1</label>
    </ligand>
</feature>
<dbReference type="SUPFAM" id="SSF51569">
    <property type="entry name" value="Aldolase"/>
    <property type="match status" value="1"/>
</dbReference>
<comment type="catalytic activity">
    <reaction evidence="8 13">
        <text>2 5-aminolevulinate = porphobilinogen + 2 H2O + H(+)</text>
        <dbReference type="Rhea" id="RHEA:24064"/>
        <dbReference type="ChEBI" id="CHEBI:15377"/>
        <dbReference type="ChEBI" id="CHEBI:15378"/>
        <dbReference type="ChEBI" id="CHEBI:58126"/>
        <dbReference type="ChEBI" id="CHEBI:356416"/>
        <dbReference type="EC" id="4.2.1.24"/>
    </reaction>
</comment>
<dbReference type="InterPro" id="IPR030656">
    <property type="entry name" value="ALAD_AS"/>
</dbReference>
<feature type="binding site" evidence="11">
    <location>
        <position position="126"/>
    </location>
    <ligand>
        <name>Zn(2+)</name>
        <dbReference type="ChEBI" id="CHEBI:29105"/>
        <note>catalytic</note>
    </ligand>
</feature>
<dbReference type="PANTHER" id="PTHR11458">
    <property type="entry name" value="DELTA-AMINOLEVULINIC ACID DEHYDRATASE"/>
    <property type="match status" value="1"/>
</dbReference>
<protein>
    <recommendedName>
        <fullName evidence="4 13">Delta-aminolevulinic acid dehydratase</fullName>
        <ecNumber evidence="3 13">4.2.1.24</ecNumber>
    </recommendedName>
</protein>
<dbReference type="GO" id="GO:0008270">
    <property type="term" value="F:zinc ion binding"/>
    <property type="evidence" value="ECO:0007669"/>
    <property type="project" value="TreeGrafter"/>
</dbReference>
<keyword evidence="12" id="KW-0460">Magnesium</keyword>
<dbReference type="EC" id="4.2.1.24" evidence="3 13"/>
<evidence type="ECO:0000256" key="5">
    <source>
        <dbReference type="ARBA" id="ARBA00023133"/>
    </source>
</evidence>
<dbReference type="PROSITE" id="PS00169">
    <property type="entry name" value="D_ALA_DEHYDRATASE"/>
    <property type="match status" value="1"/>
</dbReference>
<dbReference type="FunFam" id="3.20.20.70:FF:000019">
    <property type="entry name" value="Delta-aminolevulinic acid dehydratase"/>
    <property type="match status" value="1"/>
</dbReference>